<evidence type="ECO:0000256" key="1">
    <source>
        <dbReference type="SAM" id="Phobius"/>
    </source>
</evidence>
<proteinExistence type="predicted"/>
<keyword evidence="3" id="KW-1185">Reference proteome</keyword>
<gene>
    <name evidence="2" type="ORF">P8627_00035</name>
</gene>
<keyword evidence="1" id="KW-0472">Membrane</keyword>
<dbReference type="EMBL" id="CP122537">
    <property type="protein sequence ID" value="WGH78690.1"/>
    <property type="molecule type" value="Genomic_DNA"/>
</dbReference>
<dbReference type="RefSeq" id="WP_279965441.1">
    <property type="nucleotide sequence ID" value="NZ_CP122537.1"/>
</dbReference>
<reference evidence="2 3" key="1">
    <citation type="submission" date="2023-04" db="EMBL/GenBank/DDBJ databases">
        <title>Jannaschia ovalis sp. nov., a marine bacterium isolated from sea tidal flat.</title>
        <authorList>
            <person name="Kwon D.Y."/>
            <person name="Kim J.-J."/>
        </authorList>
    </citation>
    <scope>NUCLEOTIDE SEQUENCE [LARGE SCALE GENOMIC DNA]</scope>
    <source>
        <strain evidence="2 3">GRR-S6-38</strain>
    </source>
</reference>
<sequence>MSEFLASLGLFGWACLVLFVFALATLPRALREMWTRPWKRDRKDGK</sequence>
<organism evidence="2 3">
    <name type="scientific">Jannaschia ovalis</name>
    <dbReference type="NCBI Taxonomy" id="3038773"/>
    <lineage>
        <taxon>Bacteria</taxon>
        <taxon>Pseudomonadati</taxon>
        <taxon>Pseudomonadota</taxon>
        <taxon>Alphaproteobacteria</taxon>
        <taxon>Rhodobacterales</taxon>
        <taxon>Roseobacteraceae</taxon>
        <taxon>Jannaschia</taxon>
    </lineage>
</organism>
<evidence type="ECO:0000313" key="2">
    <source>
        <dbReference type="EMBL" id="WGH78690.1"/>
    </source>
</evidence>
<protein>
    <submittedName>
        <fullName evidence="2">Uncharacterized protein</fullName>
    </submittedName>
</protein>
<keyword evidence="1" id="KW-1133">Transmembrane helix</keyword>
<feature type="transmembrane region" description="Helical" evidence="1">
    <location>
        <begin position="6"/>
        <end position="30"/>
    </location>
</feature>
<name>A0ABY8LEF4_9RHOB</name>
<evidence type="ECO:0000313" key="3">
    <source>
        <dbReference type="Proteomes" id="UP001243420"/>
    </source>
</evidence>
<dbReference type="Proteomes" id="UP001243420">
    <property type="component" value="Chromosome"/>
</dbReference>
<accession>A0ABY8LEF4</accession>
<keyword evidence="1" id="KW-0812">Transmembrane</keyword>